<gene>
    <name evidence="4" type="ORF">GCM10008906_28570</name>
</gene>
<evidence type="ECO:0000256" key="2">
    <source>
        <dbReference type="ARBA" id="ARBA00022448"/>
    </source>
</evidence>
<dbReference type="Proteomes" id="UP001501510">
    <property type="component" value="Unassembled WGS sequence"/>
</dbReference>
<dbReference type="RefSeq" id="WP_343762546.1">
    <property type="nucleotide sequence ID" value="NZ_BAAACG010000013.1"/>
</dbReference>
<name>A0ABN1JPJ5_9CLOT</name>
<dbReference type="PANTHER" id="PTHR30061:SF50">
    <property type="entry name" value="MALTOSE_MALTODEXTRIN-BINDING PERIPLASMIC PROTEIN"/>
    <property type="match status" value="1"/>
</dbReference>
<organism evidence="4 5">
    <name type="scientific">Clostridium oceanicum</name>
    <dbReference type="NCBI Taxonomy" id="1543"/>
    <lineage>
        <taxon>Bacteria</taxon>
        <taxon>Bacillati</taxon>
        <taxon>Bacillota</taxon>
        <taxon>Clostridia</taxon>
        <taxon>Eubacteriales</taxon>
        <taxon>Clostridiaceae</taxon>
        <taxon>Clostridium</taxon>
    </lineage>
</organism>
<evidence type="ECO:0000313" key="4">
    <source>
        <dbReference type="EMBL" id="GAA0744095.1"/>
    </source>
</evidence>
<evidence type="ECO:0000313" key="5">
    <source>
        <dbReference type="Proteomes" id="UP001501510"/>
    </source>
</evidence>
<dbReference type="PANTHER" id="PTHR30061">
    <property type="entry name" value="MALTOSE-BINDING PERIPLASMIC PROTEIN"/>
    <property type="match status" value="1"/>
</dbReference>
<dbReference type="Pfam" id="PF13416">
    <property type="entry name" value="SBP_bac_8"/>
    <property type="match status" value="1"/>
</dbReference>
<keyword evidence="3" id="KW-0732">Signal</keyword>
<sequence length="422" mass="49006">MKSVKKIIGVLMILSTVLVMFASCKGSNKNYKSYIKENLIIWGDPTYNQSMYEAVKEFNKSYPNVTVKFVKKKSSEVIKDFGKIKDQKEFPNIICLDDNRLREFTFKYYRDVLNLNDKFNSYMDKFLKYKKNIVNINNNILAVPYSVKPVALYYRKDVFEKYNINPLDIKTWNDFINVGKTILNKSDNKTKMLYVNSDEDMFKILLNEKESSYFNKEGMLSINDINSKKSMEIIKNMYNFKIIQTGGYFDFNKNQNVATVIGDISVADYIKKSKEKNNNWGVMRLPAFENGGKNSATLGGTSLVIIDSEDSKNDNDLSVKLAKYITLNKKNLKTSFEKYGVFPSYTPVYDCSNFSKSIEAFDNLKLWKFFEKISKDIPIVNYTENFNQIDKIVATFIKEVVNSNDIDVKLKHMKEIIEKVVN</sequence>
<comment type="caution">
    <text evidence="4">The sequence shown here is derived from an EMBL/GenBank/DDBJ whole genome shotgun (WGS) entry which is preliminary data.</text>
</comment>
<reference evidence="4 5" key="1">
    <citation type="journal article" date="2019" name="Int. J. Syst. Evol. Microbiol.">
        <title>The Global Catalogue of Microorganisms (GCM) 10K type strain sequencing project: providing services to taxonomists for standard genome sequencing and annotation.</title>
        <authorList>
            <consortium name="The Broad Institute Genomics Platform"/>
            <consortium name="The Broad Institute Genome Sequencing Center for Infectious Disease"/>
            <person name="Wu L."/>
            <person name="Ma J."/>
        </authorList>
    </citation>
    <scope>NUCLEOTIDE SEQUENCE [LARGE SCALE GENOMIC DNA]</scope>
    <source>
        <strain evidence="4 5">JCM 1407</strain>
    </source>
</reference>
<evidence type="ECO:0000256" key="1">
    <source>
        <dbReference type="ARBA" id="ARBA00008520"/>
    </source>
</evidence>
<protein>
    <submittedName>
        <fullName evidence="4">ABC transporter substrate-binding protein</fullName>
    </submittedName>
</protein>
<evidence type="ECO:0000256" key="3">
    <source>
        <dbReference type="ARBA" id="ARBA00022729"/>
    </source>
</evidence>
<dbReference type="InterPro" id="IPR006059">
    <property type="entry name" value="SBP"/>
</dbReference>
<keyword evidence="2" id="KW-0813">Transport</keyword>
<dbReference type="Gene3D" id="3.40.190.10">
    <property type="entry name" value="Periplasmic binding protein-like II"/>
    <property type="match status" value="1"/>
</dbReference>
<keyword evidence="5" id="KW-1185">Reference proteome</keyword>
<dbReference type="EMBL" id="BAAACG010000013">
    <property type="protein sequence ID" value="GAA0744095.1"/>
    <property type="molecule type" value="Genomic_DNA"/>
</dbReference>
<proteinExistence type="inferred from homology"/>
<dbReference type="PROSITE" id="PS51257">
    <property type="entry name" value="PROKAR_LIPOPROTEIN"/>
    <property type="match status" value="1"/>
</dbReference>
<accession>A0ABN1JPJ5</accession>
<dbReference type="SUPFAM" id="SSF53850">
    <property type="entry name" value="Periplasmic binding protein-like II"/>
    <property type="match status" value="1"/>
</dbReference>
<comment type="similarity">
    <text evidence="1">Belongs to the bacterial solute-binding protein 1 family.</text>
</comment>